<dbReference type="PANTHER" id="PTHR14145:SF2">
    <property type="entry name" value="COP9 SIGNALOSOME COMPLEX SUBUNIT 1"/>
    <property type="match status" value="1"/>
</dbReference>
<dbReference type="eggNOG" id="KOG0686">
    <property type="taxonomic scope" value="Eukaryota"/>
</dbReference>
<dbReference type="InterPro" id="IPR036390">
    <property type="entry name" value="WH_DNA-bd_sf"/>
</dbReference>
<dbReference type="Proteomes" id="UP000054350">
    <property type="component" value="Unassembled WGS sequence"/>
</dbReference>
<evidence type="ECO:0000256" key="3">
    <source>
        <dbReference type="ARBA" id="ARBA00008793"/>
    </source>
</evidence>
<dbReference type="Gene3D" id="1.25.40.570">
    <property type="match status" value="1"/>
</dbReference>
<dbReference type="InterPro" id="IPR045135">
    <property type="entry name" value="Rpn7_N"/>
</dbReference>
<keyword evidence="6" id="KW-0539">Nucleus</keyword>
<evidence type="ECO:0000313" key="8">
    <source>
        <dbReference type="EMBL" id="KNE54913.1"/>
    </source>
</evidence>
<dbReference type="PANTHER" id="PTHR14145">
    <property type="entry name" value="26S PROTESOME SUBUNIT 6"/>
    <property type="match status" value="1"/>
</dbReference>
<evidence type="ECO:0000256" key="6">
    <source>
        <dbReference type="ARBA" id="ARBA00023242"/>
    </source>
</evidence>
<reference evidence="9" key="2">
    <citation type="submission" date="2009-11" db="EMBL/GenBank/DDBJ databases">
        <title>The Genome Sequence of Allomyces macrogynus strain ATCC 38327.</title>
        <authorList>
            <consortium name="The Broad Institute Genome Sequencing Platform"/>
            <person name="Russ C."/>
            <person name="Cuomo C."/>
            <person name="Shea T."/>
            <person name="Young S.K."/>
            <person name="Zeng Q."/>
            <person name="Koehrsen M."/>
            <person name="Haas B."/>
            <person name="Borodovsky M."/>
            <person name="Guigo R."/>
            <person name="Alvarado L."/>
            <person name="Berlin A."/>
            <person name="Borenstein D."/>
            <person name="Chen Z."/>
            <person name="Engels R."/>
            <person name="Freedman E."/>
            <person name="Gellesch M."/>
            <person name="Goldberg J."/>
            <person name="Griggs A."/>
            <person name="Gujja S."/>
            <person name="Heiman D."/>
            <person name="Hepburn T."/>
            <person name="Howarth C."/>
            <person name="Jen D."/>
            <person name="Larson L."/>
            <person name="Lewis B."/>
            <person name="Mehta T."/>
            <person name="Park D."/>
            <person name="Pearson M."/>
            <person name="Roberts A."/>
            <person name="Saif S."/>
            <person name="Shenoy N."/>
            <person name="Sisk P."/>
            <person name="Stolte C."/>
            <person name="Sykes S."/>
            <person name="Walk T."/>
            <person name="White J."/>
            <person name="Yandava C."/>
            <person name="Burger G."/>
            <person name="Gray M.W."/>
            <person name="Holland P.W.H."/>
            <person name="King N."/>
            <person name="Lang F.B.F."/>
            <person name="Roger A.J."/>
            <person name="Ruiz-Trillo I."/>
            <person name="Lander E."/>
            <person name="Nusbaum C."/>
        </authorList>
    </citation>
    <scope>NUCLEOTIDE SEQUENCE [LARGE SCALE GENOMIC DNA]</scope>
    <source>
        <strain evidence="9">ATCC 38327</strain>
    </source>
</reference>
<evidence type="ECO:0000256" key="4">
    <source>
        <dbReference type="ARBA" id="ARBA00022490"/>
    </source>
</evidence>
<name>A0A0L0RX45_ALLM3</name>
<reference evidence="8 9" key="1">
    <citation type="submission" date="2009-11" db="EMBL/GenBank/DDBJ databases">
        <title>Annotation of Allomyces macrogynus ATCC 38327.</title>
        <authorList>
            <consortium name="The Broad Institute Genome Sequencing Platform"/>
            <person name="Russ C."/>
            <person name="Cuomo C."/>
            <person name="Burger G."/>
            <person name="Gray M.W."/>
            <person name="Holland P.W.H."/>
            <person name="King N."/>
            <person name="Lang F.B.F."/>
            <person name="Roger A.J."/>
            <person name="Ruiz-Trillo I."/>
            <person name="Young S.K."/>
            <person name="Zeng Q."/>
            <person name="Gargeya S."/>
            <person name="Fitzgerald M."/>
            <person name="Haas B."/>
            <person name="Abouelleil A."/>
            <person name="Alvarado L."/>
            <person name="Arachchi H.M."/>
            <person name="Berlin A."/>
            <person name="Chapman S.B."/>
            <person name="Gearin G."/>
            <person name="Goldberg J."/>
            <person name="Griggs A."/>
            <person name="Gujja S."/>
            <person name="Hansen M."/>
            <person name="Heiman D."/>
            <person name="Howarth C."/>
            <person name="Larimer J."/>
            <person name="Lui A."/>
            <person name="MacDonald P.J.P."/>
            <person name="McCowen C."/>
            <person name="Montmayeur A."/>
            <person name="Murphy C."/>
            <person name="Neiman D."/>
            <person name="Pearson M."/>
            <person name="Priest M."/>
            <person name="Roberts A."/>
            <person name="Saif S."/>
            <person name="Shea T."/>
            <person name="Sisk P."/>
            <person name="Stolte C."/>
            <person name="Sykes S."/>
            <person name="Wortman J."/>
            <person name="Nusbaum C."/>
            <person name="Birren B."/>
        </authorList>
    </citation>
    <scope>NUCLEOTIDE SEQUENCE [LARGE SCALE GENOMIC DNA]</scope>
    <source>
        <strain evidence="8 9">ATCC 38327</strain>
    </source>
</reference>
<dbReference type="PROSITE" id="PS50250">
    <property type="entry name" value="PCI"/>
    <property type="match status" value="1"/>
</dbReference>
<dbReference type="SMART" id="SM00088">
    <property type="entry name" value="PINT"/>
    <property type="match status" value="1"/>
</dbReference>
<gene>
    <name evidence="8" type="ORF">AMAG_00857</name>
</gene>
<evidence type="ECO:0000256" key="2">
    <source>
        <dbReference type="ARBA" id="ARBA00004496"/>
    </source>
</evidence>
<accession>A0A0L0RX45</accession>
<dbReference type="STRING" id="578462.A0A0L0RX45"/>
<organism evidence="8 9">
    <name type="scientific">Allomyces macrogynus (strain ATCC 38327)</name>
    <name type="common">Allomyces javanicus var. macrogynus</name>
    <dbReference type="NCBI Taxonomy" id="578462"/>
    <lineage>
        <taxon>Eukaryota</taxon>
        <taxon>Fungi</taxon>
        <taxon>Fungi incertae sedis</taxon>
        <taxon>Blastocladiomycota</taxon>
        <taxon>Blastocladiomycetes</taxon>
        <taxon>Blastocladiales</taxon>
        <taxon>Blastocladiaceae</taxon>
        <taxon>Allomyces</taxon>
    </lineage>
</organism>
<evidence type="ECO:0000259" key="7">
    <source>
        <dbReference type="PROSITE" id="PS50250"/>
    </source>
</evidence>
<comment type="similarity">
    <text evidence="3">Belongs to the CSN1 family.</text>
</comment>
<dbReference type="VEuPathDB" id="FungiDB:AMAG_00857"/>
<dbReference type="SUPFAM" id="SSF46785">
    <property type="entry name" value="Winged helix' DNA-binding domain"/>
    <property type="match status" value="1"/>
</dbReference>
<keyword evidence="9" id="KW-1185">Reference proteome</keyword>
<dbReference type="EMBL" id="GG745328">
    <property type="protein sequence ID" value="KNE54913.1"/>
    <property type="molecule type" value="Genomic_DNA"/>
</dbReference>
<dbReference type="AlphaFoldDB" id="A0A0L0RX45"/>
<dbReference type="InterPro" id="IPR000717">
    <property type="entry name" value="PCI_dom"/>
</dbReference>
<keyword evidence="4" id="KW-0963">Cytoplasm</keyword>
<evidence type="ECO:0000256" key="1">
    <source>
        <dbReference type="ARBA" id="ARBA00004123"/>
    </source>
</evidence>
<dbReference type="GO" id="GO:0008180">
    <property type="term" value="C:COP9 signalosome"/>
    <property type="evidence" value="ECO:0007669"/>
    <property type="project" value="UniProtKB-KW"/>
</dbReference>
<dbReference type="InterPro" id="IPR019585">
    <property type="entry name" value="Rpn7/CSN1"/>
</dbReference>
<dbReference type="GO" id="GO:0005737">
    <property type="term" value="C:cytoplasm"/>
    <property type="evidence" value="ECO:0007669"/>
    <property type="project" value="UniProtKB-SubCell"/>
</dbReference>
<dbReference type="OMA" id="RGIDEQW"/>
<sequence>MAASMDREYHLTELLQAGGDAPAALALGQPPKRVKSAPAVVEATNVDLDTILANYQGRNRIDRLIFIGERCPPLAVDAFRLALGLIKAETMDLTKYKKTLFFLNEALTHRGLPNEDTDTDWMDATGRAVRMQTDKLELELKTYKNNSIKESIRMGFNDLGNHYYKCGDMTAASKQYSRARDYCSLAAHHLDVHYNQIRVALASRDLTPVSNLLTRMEQHLSEDKTPELYTKSQVLWALVHLSQQQHRQAAAKLVNIPITNAAHYADLVAPSDVAIYGGLCALATYDRTDLKRLLDNATFREYLELEPSVREILRSFYQTKYAQCLSLLDQARNDWRLDLYLAPHVEPLLAQVRRRALVQYFAPFKTVDMHAMARAFACPADVLERELVALISAGDMNARIDSQHKVLRAKATDERTRTFQKAVQDGTTFLTNTHHMLLKVHLVQQGLVVQAPGGHGAGGMDPGIDMM</sequence>
<feature type="domain" description="PCI" evidence="7">
    <location>
        <begin position="245"/>
        <end position="414"/>
    </location>
</feature>
<evidence type="ECO:0000256" key="5">
    <source>
        <dbReference type="ARBA" id="ARBA00022790"/>
    </source>
</evidence>
<comment type="subcellular location">
    <subcellularLocation>
        <location evidence="2">Cytoplasm</location>
    </subcellularLocation>
    <subcellularLocation>
        <location evidence="1">Nucleus</location>
    </subcellularLocation>
</comment>
<keyword evidence="5" id="KW-0736">Signalosome</keyword>
<dbReference type="OrthoDB" id="422427at2759"/>
<protein>
    <recommendedName>
        <fullName evidence="7">PCI domain-containing protein</fullName>
    </recommendedName>
</protein>
<dbReference type="Pfam" id="PF10602">
    <property type="entry name" value="RPN7"/>
    <property type="match status" value="1"/>
</dbReference>
<evidence type="ECO:0000313" key="9">
    <source>
        <dbReference type="Proteomes" id="UP000054350"/>
    </source>
</evidence>
<dbReference type="Pfam" id="PF01399">
    <property type="entry name" value="PCI"/>
    <property type="match status" value="1"/>
</dbReference>
<proteinExistence type="inferred from homology"/>